<dbReference type="Proteomes" id="UP000196759">
    <property type="component" value="Chromosome"/>
</dbReference>
<dbReference type="Proteomes" id="UP000221504">
    <property type="component" value="Unassembled WGS sequence"/>
</dbReference>
<feature type="compositionally biased region" description="Basic residues" evidence="7">
    <location>
        <begin position="118"/>
        <end position="133"/>
    </location>
</feature>
<evidence type="ECO:0000256" key="7">
    <source>
        <dbReference type="SAM" id="MobiDB-lite"/>
    </source>
</evidence>
<evidence type="ECO:0000313" key="20">
    <source>
        <dbReference type="Proteomes" id="UP000197638"/>
    </source>
</evidence>
<dbReference type="EMBL" id="NIRJ01000001">
    <property type="protein sequence ID" value="PHH97886.1"/>
    <property type="molecule type" value="Genomic_DNA"/>
</dbReference>
<proteinExistence type="inferred from homology"/>
<evidence type="ECO:0000313" key="18">
    <source>
        <dbReference type="Proteomes" id="UP000196759"/>
    </source>
</evidence>
<dbReference type="EMBL" id="CP022123">
    <property type="protein sequence ID" value="ASG29542.1"/>
    <property type="molecule type" value="Genomic_DNA"/>
</dbReference>
<dbReference type="PROSITE" id="PS00360">
    <property type="entry name" value="RIBOSOMAL_S9"/>
    <property type="match status" value="1"/>
</dbReference>
<evidence type="ECO:0000313" key="15">
    <source>
        <dbReference type="EMBL" id="PHI14420.1"/>
    </source>
</evidence>
<evidence type="ECO:0000313" key="14">
    <source>
        <dbReference type="EMBL" id="PHI09974.1"/>
    </source>
</evidence>
<reference evidence="15 22" key="8">
    <citation type="submission" date="2017-06" db="EMBL/GenBank/DDBJ databases">
        <title>Draft genome sequence of Fusobacterium nucleatum subsp. polymorphum KCOM 1330 (=ChDC F330).</title>
        <authorList>
            <person name="Kook J.-K."/>
            <person name="Park S.-N."/>
            <person name="Lim Y.K."/>
            <person name="Roh H."/>
        </authorList>
    </citation>
    <scope>NUCLEOTIDE SEQUENCE [LARGE SCALE GENOMIC DNA]</scope>
    <source>
        <strain evidence="15">KCOM 1330</strain>
        <strain evidence="22">KCOM 1330 (ChDC F330)</strain>
    </source>
</reference>
<reference evidence="8 17" key="1">
    <citation type="submission" date="2015-11" db="EMBL/GenBank/DDBJ databases">
        <authorList>
            <person name="Kook J.-K."/>
            <person name="Park S.-N."/>
            <person name="Lim Y.K."/>
            <person name="Jo E."/>
        </authorList>
    </citation>
    <scope>NUCLEOTIDE SEQUENCE [LARGE SCALE GENOMIC DNA]</scope>
    <source>
        <strain evidence="8 17">ChDC F306</strain>
    </source>
</reference>
<dbReference type="PANTHER" id="PTHR21569">
    <property type="entry name" value="RIBOSOMAL PROTEIN S9"/>
    <property type="match status" value="1"/>
</dbReference>
<dbReference type="RefSeq" id="WP_005895956.1">
    <property type="nucleotide sequence ID" value="NZ_CP013121.1"/>
</dbReference>
<evidence type="ECO:0000313" key="8">
    <source>
        <dbReference type="EMBL" id="ALM94270.1"/>
    </source>
</evidence>
<dbReference type="PANTHER" id="PTHR21569:SF1">
    <property type="entry name" value="SMALL RIBOSOMAL SUBUNIT PROTEIN US9M"/>
    <property type="match status" value="1"/>
</dbReference>
<dbReference type="KEGG" id="fpol:ERS445057_00786"/>
<reference evidence="16 24" key="7">
    <citation type="submission" date="2017-06" db="EMBL/GenBank/DDBJ databases">
        <title>Draft genome sequence of Fusobacterium nucleatum subsp. polymorphum KCOM 1274 (=ChDC F309).</title>
        <authorList>
            <person name="Kook J.-K."/>
            <person name="Park S.-N."/>
            <person name="Lim Y.K."/>
            <person name="Roh H."/>
        </authorList>
    </citation>
    <scope>NUCLEOTIDE SEQUENCE [LARGE SCALE GENOMIC DNA]</scope>
    <source>
        <strain evidence="16">KCOM 1274</strain>
        <strain evidence="24">KCOM 1274 (ChDC F309)</strain>
    </source>
</reference>
<dbReference type="NCBIfam" id="NF001099">
    <property type="entry name" value="PRK00132.1"/>
    <property type="match status" value="1"/>
</dbReference>
<dbReference type="EMBL" id="NIRN01000002">
    <property type="protein sequence ID" value="PHI03707.1"/>
    <property type="molecule type" value="Genomic_DNA"/>
</dbReference>
<dbReference type="EMBL" id="NIRQ01000001">
    <property type="protein sequence ID" value="PHI14420.1"/>
    <property type="molecule type" value="Genomic_DNA"/>
</dbReference>
<dbReference type="AlphaFoldDB" id="A0A0D6FRK6"/>
<dbReference type="EMBL" id="NHRT01000001">
    <property type="protein sequence ID" value="OWP25422.1"/>
    <property type="molecule type" value="Genomic_DNA"/>
</dbReference>
<evidence type="ECO:0000313" key="13">
    <source>
        <dbReference type="EMBL" id="PHI03707.1"/>
    </source>
</evidence>
<protein>
    <recommendedName>
        <fullName evidence="4 5">Small ribosomal subunit protein uS9</fullName>
    </recommendedName>
</protein>
<evidence type="ECO:0000256" key="5">
    <source>
        <dbReference type="HAMAP-Rule" id="MF_00532"/>
    </source>
</evidence>
<evidence type="ECO:0000313" key="25">
    <source>
        <dbReference type="Proteomes" id="UP000225199"/>
    </source>
</evidence>
<dbReference type="EMBL" id="CP013121">
    <property type="protein sequence ID" value="ALM94270.1"/>
    <property type="molecule type" value="Genomic_DNA"/>
</dbReference>
<evidence type="ECO:0000313" key="19">
    <source>
        <dbReference type="Proteomes" id="UP000197470"/>
    </source>
</evidence>
<dbReference type="Proteomes" id="UP000221852">
    <property type="component" value="Unassembled WGS sequence"/>
</dbReference>
<evidence type="ECO:0000313" key="11">
    <source>
        <dbReference type="EMBL" id="OWP25422.1"/>
    </source>
</evidence>
<reference evidence="9 18" key="4">
    <citation type="submission" date="2017-06" db="EMBL/GenBank/DDBJ databases">
        <title>Draft genome sequence of Fusobacterium nucleatum subsp. polymorphum KCOM 1260 (=ChDC F218).</title>
        <authorList>
            <person name="Kook J.-K."/>
            <person name="Park S.-N."/>
            <person name="Lim Y.K."/>
            <person name="Roh H."/>
        </authorList>
    </citation>
    <scope>NUCLEOTIDE SEQUENCE [LARGE SCALE GENOMIC DNA]</scope>
    <source>
        <strain evidence="9">KCOM 1260</strain>
        <strain evidence="18">KCOM 1260 (ChDC F218)</strain>
    </source>
</reference>
<dbReference type="GeneID" id="45634579"/>
<evidence type="ECO:0000256" key="4">
    <source>
        <dbReference type="ARBA" id="ARBA00035259"/>
    </source>
</evidence>
<dbReference type="Gene3D" id="3.30.230.10">
    <property type="match status" value="1"/>
</dbReference>
<dbReference type="Proteomes" id="UP000067061">
    <property type="component" value="Chromosome"/>
</dbReference>
<evidence type="ECO:0000313" key="9">
    <source>
        <dbReference type="EMBL" id="ASC02246.1"/>
    </source>
</evidence>
<keyword evidence="3 5" id="KW-0687">Ribonucleoprotein</keyword>
<dbReference type="FunFam" id="3.30.230.10:FF:000001">
    <property type="entry name" value="30S ribosomal protein S9"/>
    <property type="match status" value="1"/>
</dbReference>
<evidence type="ECO:0000313" key="10">
    <source>
        <dbReference type="EMBL" id="ASG29542.1"/>
    </source>
</evidence>
<keyword evidence="18" id="KW-1185">Reference proteome</keyword>
<reference evidence="12 25" key="3">
    <citation type="submission" date="2017-06" db="EMBL/GenBank/DDBJ databases">
        <title>Draft genome sequence of Fusobacterium nucleatum subsp. polymorphum KCOM 1002 (=ChDC F175).</title>
        <authorList>
            <person name="Kook J.-K."/>
            <person name="Park S.-N."/>
            <person name="Lim Y.K."/>
            <person name="Roh H."/>
        </authorList>
    </citation>
    <scope>NUCLEOTIDE SEQUENCE [LARGE SCALE GENOMIC DNA]</scope>
    <source>
        <strain evidence="12">KCOM 1002</strain>
        <strain evidence="25">KCOM 1002 (ChDC F175)</strain>
    </source>
</reference>
<dbReference type="SUPFAM" id="SSF54211">
    <property type="entry name" value="Ribosomal protein S5 domain 2-like"/>
    <property type="match status" value="1"/>
</dbReference>
<evidence type="ECO:0000256" key="3">
    <source>
        <dbReference type="ARBA" id="ARBA00023274"/>
    </source>
</evidence>
<dbReference type="GO" id="GO:0022627">
    <property type="term" value="C:cytosolic small ribosomal subunit"/>
    <property type="evidence" value="ECO:0007669"/>
    <property type="project" value="TreeGrafter"/>
</dbReference>
<dbReference type="Proteomes" id="UP000197638">
    <property type="component" value="Chromosome"/>
</dbReference>
<evidence type="ECO:0000256" key="2">
    <source>
        <dbReference type="ARBA" id="ARBA00022980"/>
    </source>
</evidence>
<sequence>MAEKITQYLGTGRRKTSVARVRLIPGGQGVEINGKAMDEYFGGRAILSKIVEQPLALTETLNKFAVKVNVVGGGNSGQAGAIRHGVARALLLADESLKEALREAGFLTRDSRMVERKKYGKKKARRSPQFSKR</sequence>
<evidence type="ECO:0000313" key="21">
    <source>
        <dbReference type="Proteomes" id="UP000221504"/>
    </source>
</evidence>
<name>A0A0D6FRK6_FUSNP</name>
<feature type="region of interest" description="Disordered" evidence="7">
    <location>
        <begin position="114"/>
        <end position="133"/>
    </location>
</feature>
<dbReference type="Proteomes" id="UP000225199">
    <property type="component" value="Unassembled WGS sequence"/>
</dbReference>
<dbReference type="Proteomes" id="UP000224182">
    <property type="component" value="Unassembled WGS sequence"/>
</dbReference>
<dbReference type="HAMAP" id="MF_00532_B">
    <property type="entry name" value="Ribosomal_uS9_B"/>
    <property type="match status" value="1"/>
</dbReference>
<keyword evidence="2 5" id="KW-0689">Ribosomal protein</keyword>
<dbReference type="EMBL" id="NIRO01000001">
    <property type="protein sequence ID" value="PHI17783.1"/>
    <property type="molecule type" value="Genomic_DNA"/>
</dbReference>
<dbReference type="Pfam" id="PF00380">
    <property type="entry name" value="Ribosomal_S9"/>
    <property type="match status" value="1"/>
</dbReference>
<dbReference type="GO" id="GO:0003723">
    <property type="term" value="F:RNA binding"/>
    <property type="evidence" value="ECO:0007669"/>
    <property type="project" value="TreeGrafter"/>
</dbReference>
<reference evidence="11 19" key="2">
    <citation type="submission" date="2017-05" db="EMBL/GenBank/DDBJ databases">
        <title>Genome sequencing of Fusobacterium nucleatum subsp. polymorphum KCOM 1001 (=ChDC F119).</title>
        <authorList>
            <person name="Kook J.-K."/>
            <person name="Park S.-N."/>
            <person name="Lim Y.K."/>
            <person name="Roh H."/>
        </authorList>
    </citation>
    <scope>NUCLEOTIDE SEQUENCE [LARGE SCALE GENOMIC DNA]</scope>
    <source>
        <strain evidence="11 19">KCOM 1001</strain>
    </source>
</reference>
<gene>
    <name evidence="5" type="primary">rpsI</name>
    <name evidence="11" type="ORF">CA839_05500</name>
    <name evidence="12" type="ORF">CA840_11690</name>
    <name evidence="9" type="ORF">CBG50_02325</name>
    <name evidence="14" type="ORF">CBG52_01860</name>
    <name evidence="13" type="ORF">CBG54_11910</name>
    <name evidence="16" type="ORF">CBG56_02160</name>
    <name evidence="15" type="ORF">CBG59_12590</name>
    <name evidence="10" type="ORF">CBG61_12120</name>
    <name evidence="8" type="ORF">RO02_06435</name>
</gene>
<evidence type="ECO:0000313" key="22">
    <source>
        <dbReference type="Proteomes" id="UP000221852"/>
    </source>
</evidence>
<organism evidence="13 23">
    <name type="scientific">Fusobacterium nucleatum subsp. polymorphum</name>
    <name type="common">Fusobacterium polymorphum</name>
    <dbReference type="NCBI Taxonomy" id="76857"/>
    <lineage>
        <taxon>Bacteria</taxon>
        <taxon>Fusobacteriati</taxon>
        <taxon>Fusobacteriota</taxon>
        <taxon>Fusobacteriia</taxon>
        <taxon>Fusobacteriales</taxon>
        <taxon>Fusobacteriaceae</taxon>
        <taxon>Fusobacterium</taxon>
    </lineage>
</organism>
<dbReference type="Proteomes" id="UP000197470">
    <property type="component" value="Unassembled WGS sequence"/>
</dbReference>
<reference evidence="13 23" key="6">
    <citation type="submission" date="2017-06" db="EMBL/GenBank/DDBJ databases">
        <title>Draft genome sequence of Fusobacterium nucleatum subsp. polymorphum KCOM 1271 (=ChDC F305).</title>
        <authorList>
            <person name="Kook J.-K."/>
            <person name="Park S.-N."/>
            <person name="Lim Y.K."/>
            <person name="Roh H."/>
        </authorList>
    </citation>
    <scope>NUCLEOTIDE SEQUENCE [LARGE SCALE GENOMIC DNA]</scope>
    <source>
        <strain evidence="13">KCOM 1271</strain>
        <strain evidence="23">KCOM 1271 (ChDC F305)</strain>
    </source>
</reference>
<evidence type="ECO:0000256" key="6">
    <source>
        <dbReference type="RuleBase" id="RU003815"/>
    </source>
</evidence>
<evidence type="ECO:0000313" key="17">
    <source>
        <dbReference type="Proteomes" id="UP000067061"/>
    </source>
</evidence>
<evidence type="ECO:0000313" key="23">
    <source>
        <dbReference type="Proteomes" id="UP000224182"/>
    </source>
</evidence>
<evidence type="ECO:0000313" key="12">
    <source>
        <dbReference type="EMBL" id="PHH97886.1"/>
    </source>
</evidence>
<comment type="similarity">
    <text evidence="1 5 6">Belongs to the universal ribosomal protein uS9 family.</text>
</comment>
<evidence type="ECO:0000256" key="1">
    <source>
        <dbReference type="ARBA" id="ARBA00005251"/>
    </source>
</evidence>
<dbReference type="GO" id="GO:0006412">
    <property type="term" value="P:translation"/>
    <property type="evidence" value="ECO:0007669"/>
    <property type="project" value="UniProtKB-UniRule"/>
</dbReference>
<accession>A0A0D6FRK6</accession>
<dbReference type="EMBL" id="CP021934">
    <property type="protein sequence ID" value="ASC02246.1"/>
    <property type="molecule type" value="Genomic_DNA"/>
</dbReference>
<reference evidence="14 21" key="5">
    <citation type="submission" date="2017-06" db="EMBL/GenBank/DDBJ databases">
        <title>Draft genome sequence of Fusobacterium nucleatum subsp. polymorphum KCOM 1267 (=ChDC F290).</title>
        <authorList>
            <person name="Kook J.-K."/>
            <person name="Park S.-N."/>
            <person name="Lim Y.K."/>
            <person name="Roh H."/>
        </authorList>
    </citation>
    <scope>NUCLEOTIDE SEQUENCE [LARGE SCALE GENOMIC DNA]</scope>
    <source>
        <strain evidence="14">KCOM 1267</strain>
        <strain evidence="21">KCOM 1267(ChDC F290)</strain>
    </source>
</reference>
<reference evidence="10 20" key="9">
    <citation type="submission" date="2017-06" db="EMBL/GenBank/DDBJ databases">
        <title>Genome sequencing of Fusobacterium nucleatum subsp. polymorphum KCOM 1275 (=ChDC F310).</title>
        <authorList>
            <person name="Kook J.-K."/>
            <person name="Park S.-N."/>
            <person name="Lim Y.K."/>
            <person name="Roh H."/>
        </authorList>
    </citation>
    <scope>NUCLEOTIDE SEQUENCE [LARGE SCALE GENOMIC DNA]</scope>
    <source>
        <strain evidence="10 20">KCOM 1275</strain>
    </source>
</reference>
<dbReference type="InterPro" id="IPR014721">
    <property type="entry name" value="Ribsml_uS5_D2-typ_fold_subgr"/>
</dbReference>
<dbReference type="InterPro" id="IPR020568">
    <property type="entry name" value="Ribosomal_Su5_D2-typ_SF"/>
</dbReference>
<dbReference type="Proteomes" id="UP000224507">
    <property type="component" value="Unassembled WGS sequence"/>
</dbReference>
<dbReference type="EMBL" id="NIRM01000001">
    <property type="protein sequence ID" value="PHI09974.1"/>
    <property type="molecule type" value="Genomic_DNA"/>
</dbReference>
<dbReference type="InterPro" id="IPR023035">
    <property type="entry name" value="Ribosomal_uS9_bac/plastid"/>
</dbReference>
<dbReference type="GO" id="GO:0003735">
    <property type="term" value="F:structural constituent of ribosome"/>
    <property type="evidence" value="ECO:0007669"/>
    <property type="project" value="InterPro"/>
</dbReference>
<dbReference type="InterPro" id="IPR000754">
    <property type="entry name" value="Ribosomal_uS9"/>
</dbReference>
<evidence type="ECO:0000313" key="24">
    <source>
        <dbReference type="Proteomes" id="UP000224507"/>
    </source>
</evidence>
<dbReference type="InterPro" id="IPR020574">
    <property type="entry name" value="Ribosomal_uS9_CS"/>
</dbReference>
<evidence type="ECO:0000313" key="16">
    <source>
        <dbReference type="EMBL" id="PHI17783.1"/>
    </source>
</evidence>